<dbReference type="RefSeq" id="WP_255329190.1">
    <property type="nucleotide sequence ID" value="NZ_JAKZEU010000002.1"/>
</dbReference>
<reference evidence="3 4" key="1">
    <citation type="submission" date="2022-03" db="EMBL/GenBank/DDBJ databases">
        <authorList>
            <person name="He Y."/>
        </authorList>
    </citation>
    <scope>NUCLEOTIDE SEQUENCE [LARGE SCALE GENOMIC DNA]</scope>
    <source>
        <strain evidence="3 4">TK19116</strain>
    </source>
</reference>
<feature type="domain" description="DUF2231" evidence="2">
    <location>
        <begin position="28"/>
        <end position="129"/>
    </location>
</feature>
<evidence type="ECO:0000313" key="4">
    <source>
        <dbReference type="Proteomes" id="UP001203945"/>
    </source>
</evidence>
<accession>A0ABT1MPI7</accession>
<evidence type="ECO:0000259" key="2">
    <source>
        <dbReference type="Pfam" id="PF09990"/>
    </source>
</evidence>
<feature type="transmembrane region" description="Helical" evidence="1">
    <location>
        <begin position="113"/>
        <end position="134"/>
    </location>
</feature>
<keyword evidence="1" id="KW-0812">Transmembrane</keyword>
<dbReference type="InterPro" id="IPR019251">
    <property type="entry name" value="DUF2231_TM"/>
</dbReference>
<organism evidence="3 4">
    <name type="scientific">Paracoccus albicereus</name>
    <dbReference type="NCBI Taxonomy" id="2922394"/>
    <lineage>
        <taxon>Bacteria</taxon>
        <taxon>Pseudomonadati</taxon>
        <taxon>Pseudomonadota</taxon>
        <taxon>Alphaproteobacteria</taxon>
        <taxon>Rhodobacterales</taxon>
        <taxon>Paracoccaceae</taxon>
        <taxon>Paracoccus</taxon>
    </lineage>
</organism>
<evidence type="ECO:0000256" key="1">
    <source>
        <dbReference type="SAM" id="Phobius"/>
    </source>
</evidence>
<comment type="caution">
    <text evidence="3">The sequence shown here is derived from an EMBL/GenBank/DDBJ whole genome shotgun (WGS) entry which is preliminary data.</text>
</comment>
<proteinExistence type="predicted"/>
<feature type="transmembrane region" description="Helical" evidence="1">
    <location>
        <begin position="21"/>
        <end position="41"/>
    </location>
</feature>
<keyword evidence="4" id="KW-1185">Reference proteome</keyword>
<protein>
    <recommendedName>
        <fullName evidence="2">DUF2231 domain-containing protein</fullName>
    </recommendedName>
</protein>
<keyword evidence="1" id="KW-1133">Transmembrane helix</keyword>
<name>A0ABT1MPI7_9RHOB</name>
<feature type="transmembrane region" description="Helical" evidence="1">
    <location>
        <begin position="82"/>
        <end position="101"/>
    </location>
</feature>
<dbReference type="Proteomes" id="UP001203945">
    <property type="component" value="Unassembled WGS sequence"/>
</dbReference>
<dbReference type="EMBL" id="JAKZEU010000002">
    <property type="protein sequence ID" value="MCQ0970208.1"/>
    <property type="molecule type" value="Genomic_DNA"/>
</dbReference>
<keyword evidence="1" id="KW-0472">Membrane</keyword>
<dbReference type="Pfam" id="PF09990">
    <property type="entry name" value="DUF2231"/>
    <property type="match status" value="1"/>
</dbReference>
<gene>
    <name evidence="3" type="ORF">MLD63_07215</name>
</gene>
<sequence length="141" mass="15194">MRTAPAYTLPPTPYDLTLNTLAAMIGTCFFLALLTDLAYWATANLMWTNFSSWLLFAGLLIGGVGAAFWIVGLFVNDAPARWWPSFLWLGVLLLGLLNSLIHAGDGWTGVMPWGLALSALTFCLMLAGGAGAILTTNRTPR</sequence>
<feature type="transmembrane region" description="Helical" evidence="1">
    <location>
        <begin position="53"/>
        <end position="75"/>
    </location>
</feature>
<evidence type="ECO:0000313" key="3">
    <source>
        <dbReference type="EMBL" id="MCQ0970208.1"/>
    </source>
</evidence>